<name>A0A4U6TVY7_SETVI</name>
<reference evidence="1" key="1">
    <citation type="submission" date="2019-03" db="EMBL/GenBank/DDBJ databases">
        <title>WGS assembly of Setaria viridis.</title>
        <authorList>
            <person name="Huang P."/>
            <person name="Jenkins J."/>
            <person name="Grimwood J."/>
            <person name="Barry K."/>
            <person name="Healey A."/>
            <person name="Mamidi S."/>
            <person name="Sreedasyam A."/>
            <person name="Shu S."/>
            <person name="Feldman M."/>
            <person name="Wu J."/>
            <person name="Yu Y."/>
            <person name="Chen C."/>
            <person name="Johnson J."/>
            <person name="Rokhsar D."/>
            <person name="Baxter I."/>
            <person name="Schmutz J."/>
            <person name="Brutnell T."/>
            <person name="Kellogg E."/>
        </authorList>
    </citation>
    <scope>NUCLEOTIDE SEQUENCE [LARGE SCALE GENOMIC DNA]</scope>
</reference>
<dbReference type="Proteomes" id="UP000298652">
    <property type="component" value="Chromosome 7"/>
</dbReference>
<accession>A0A4U6TVY7</accession>
<keyword evidence="2" id="KW-1185">Reference proteome</keyword>
<organism evidence="1 2">
    <name type="scientific">Setaria viridis</name>
    <name type="common">Green bristlegrass</name>
    <name type="synonym">Setaria italica subsp. viridis</name>
    <dbReference type="NCBI Taxonomy" id="4556"/>
    <lineage>
        <taxon>Eukaryota</taxon>
        <taxon>Viridiplantae</taxon>
        <taxon>Streptophyta</taxon>
        <taxon>Embryophyta</taxon>
        <taxon>Tracheophyta</taxon>
        <taxon>Spermatophyta</taxon>
        <taxon>Magnoliopsida</taxon>
        <taxon>Liliopsida</taxon>
        <taxon>Poales</taxon>
        <taxon>Poaceae</taxon>
        <taxon>PACMAD clade</taxon>
        <taxon>Panicoideae</taxon>
        <taxon>Panicodae</taxon>
        <taxon>Paniceae</taxon>
        <taxon>Cenchrinae</taxon>
        <taxon>Setaria</taxon>
    </lineage>
</organism>
<evidence type="ECO:0000313" key="2">
    <source>
        <dbReference type="Proteomes" id="UP000298652"/>
    </source>
</evidence>
<dbReference type="Gramene" id="TKW06422">
    <property type="protein sequence ID" value="TKW06422"/>
    <property type="gene ID" value="SEVIR_7G241700v2"/>
</dbReference>
<dbReference type="AlphaFoldDB" id="A0A4U6TVY7"/>
<sequence>MESNSRCGEAPAHCTIVVATTRQPARDPDSMECGAAVAVQRRVPYGSGLLNTVQSPSIGSYRRRTTPGGFSEYMSGNVGGCRRGEWSGEATLTFQSNWSGVAVLFRVVTRVDVPIQPGESIFVSLFFSFSCLRSSRAVVLYFFYYINETRTILCGSLPLVLLVQSWCVRVCLHAGV</sequence>
<gene>
    <name evidence="1" type="ORF">SEVIR_7G241700v2</name>
</gene>
<evidence type="ECO:0000313" key="1">
    <source>
        <dbReference type="EMBL" id="TKW06422.1"/>
    </source>
</evidence>
<proteinExistence type="predicted"/>
<protein>
    <submittedName>
        <fullName evidence="1">Uncharacterized protein</fullName>
    </submittedName>
</protein>
<dbReference type="EMBL" id="CM016558">
    <property type="protein sequence ID" value="TKW06422.1"/>
    <property type="molecule type" value="Genomic_DNA"/>
</dbReference>